<dbReference type="Pfam" id="PF01263">
    <property type="entry name" value="Aldose_epim"/>
    <property type="match status" value="1"/>
</dbReference>
<dbReference type="SUPFAM" id="SSF74650">
    <property type="entry name" value="Galactose mutarotase-like"/>
    <property type="match status" value="1"/>
</dbReference>
<evidence type="ECO:0000256" key="5">
    <source>
        <dbReference type="PIRNR" id="PIRNR016020"/>
    </source>
</evidence>
<comment type="function">
    <text evidence="5">Catalyzes the interconversion between the alpha and beta anomers from at least three hexose 6-phosphate sugars (Glc6P, Gal6P, and Man6P).</text>
</comment>
<evidence type="ECO:0000256" key="1">
    <source>
        <dbReference type="ARBA" id="ARBA00001096"/>
    </source>
</evidence>
<proteinExistence type="inferred from homology"/>
<gene>
    <name evidence="8" type="ORF">SISSUDRAFT_1038844</name>
</gene>
<dbReference type="Proteomes" id="UP000076798">
    <property type="component" value="Unassembled WGS sequence"/>
</dbReference>
<dbReference type="InterPro" id="IPR008183">
    <property type="entry name" value="Aldose_1/G6P_1-epimerase"/>
</dbReference>
<evidence type="ECO:0000256" key="7">
    <source>
        <dbReference type="PIRSR" id="PIRSR016020-2"/>
    </source>
</evidence>
<dbReference type="STRING" id="1314776.A0A166J408"/>
<accession>A0A166J408</accession>
<dbReference type="GO" id="GO:0047938">
    <property type="term" value="F:glucose-6-phosphate 1-epimerase activity"/>
    <property type="evidence" value="ECO:0007669"/>
    <property type="project" value="UniProtKB-UniRule"/>
</dbReference>
<sequence>MPVTQTESTVQLIHPKGSSVEILLYGATVVSWKSASVKGAASPVERLFVSSKSFLDGSKPVRGGIPICFPIFGPPQREEHSKLSQHGFARSEVWTFDRVLLDDDAGVSVKLVLNPSPAATAKFPNPFKLSYVVTLAEHQLSTDLHVENPGPSTLTFQALLHTYHRGPAQLAAVTPLKGLTYIDKVRDAGRFTEDREAVDVHKFTDSVYVDAPGKYHIGWEGADTVEIKSKNFNDVVVWNPGPVAGGKLADMEEKGWDNFICVEPGTASYFVDLEASKSWIGQQVITIL</sequence>
<feature type="binding site" evidence="7">
    <location>
        <position position="90"/>
    </location>
    <ligand>
        <name>substrate</name>
    </ligand>
</feature>
<dbReference type="PANTHER" id="PTHR11122">
    <property type="entry name" value="APOSPORY-ASSOCIATED PROTEIN C-RELATED"/>
    <property type="match status" value="1"/>
</dbReference>
<evidence type="ECO:0000313" key="8">
    <source>
        <dbReference type="EMBL" id="KZT44343.1"/>
    </source>
</evidence>
<dbReference type="GO" id="GO:0005975">
    <property type="term" value="P:carbohydrate metabolic process"/>
    <property type="evidence" value="ECO:0007669"/>
    <property type="project" value="InterPro"/>
</dbReference>
<dbReference type="OrthoDB" id="1659429at2759"/>
<dbReference type="CDD" id="cd09020">
    <property type="entry name" value="D-hex-6-P-epi_like"/>
    <property type="match status" value="1"/>
</dbReference>
<dbReference type="Gene3D" id="2.70.98.10">
    <property type="match status" value="1"/>
</dbReference>
<organism evidence="8 9">
    <name type="scientific">Sistotremastrum suecicum HHB10207 ss-3</name>
    <dbReference type="NCBI Taxonomy" id="1314776"/>
    <lineage>
        <taxon>Eukaryota</taxon>
        <taxon>Fungi</taxon>
        <taxon>Dikarya</taxon>
        <taxon>Basidiomycota</taxon>
        <taxon>Agaricomycotina</taxon>
        <taxon>Agaricomycetes</taxon>
        <taxon>Sistotremastrales</taxon>
        <taxon>Sistotremastraceae</taxon>
        <taxon>Sistotremastrum</taxon>
    </lineage>
</organism>
<dbReference type="EMBL" id="KV428004">
    <property type="protein sequence ID" value="KZT44343.1"/>
    <property type="molecule type" value="Genomic_DNA"/>
</dbReference>
<dbReference type="PANTHER" id="PTHR11122:SF13">
    <property type="entry name" value="GLUCOSE-6-PHOSPHATE 1-EPIMERASE"/>
    <property type="match status" value="1"/>
</dbReference>
<reference evidence="8 9" key="1">
    <citation type="journal article" date="2016" name="Mol. Biol. Evol.">
        <title>Comparative Genomics of Early-Diverging Mushroom-Forming Fungi Provides Insights into the Origins of Lignocellulose Decay Capabilities.</title>
        <authorList>
            <person name="Nagy L.G."/>
            <person name="Riley R."/>
            <person name="Tritt A."/>
            <person name="Adam C."/>
            <person name="Daum C."/>
            <person name="Floudas D."/>
            <person name="Sun H."/>
            <person name="Yadav J.S."/>
            <person name="Pangilinan J."/>
            <person name="Larsson K.H."/>
            <person name="Matsuura K."/>
            <person name="Barry K."/>
            <person name="Labutti K."/>
            <person name="Kuo R."/>
            <person name="Ohm R.A."/>
            <person name="Bhattacharya S.S."/>
            <person name="Shirouzu T."/>
            <person name="Yoshinaga Y."/>
            <person name="Martin F.M."/>
            <person name="Grigoriev I.V."/>
            <person name="Hibbett D.S."/>
        </authorList>
    </citation>
    <scope>NUCLEOTIDE SEQUENCE [LARGE SCALE GENOMIC DNA]</scope>
    <source>
        <strain evidence="8 9">HHB10207 ss-3</strain>
    </source>
</reference>
<dbReference type="PIRSF" id="PIRSF016020">
    <property type="entry name" value="PHexose_mutarotase"/>
    <property type="match status" value="1"/>
</dbReference>
<dbReference type="InterPro" id="IPR011013">
    <property type="entry name" value="Gal_mutarotase_sf_dom"/>
</dbReference>
<feature type="binding site" evidence="7">
    <location>
        <position position="85"/>
    </location>
    <ligand>
        <name>substrate</name>
    </ligand>
</feature>
<feature type="binding site" evidence="7">
    <location>
        <position position="62"/>
    </location>
    <ligand>
        <name>substrate</name>
    </ligand>
</feature>
<protein>
    <recommendedName>
        <fullName evidence="3 5">Glucose-6-phosphate 1-epimerase</fullName>
        <ecNumber evidence="3 5">5.1.3.15</ecNumber>
    </recommendedName>
</protein>
<feature type="active site" evidence="6">
    <location>
        <position position="161"/>
    </location>
</feature>
<evidence type="ECO:0000313" key="9">
    <source>
        <dbReference type="Proteomes" id="UP000076798"/>
    </source>
</evidence>
<dbReference type="AlphaFoldDB" id="A0A166J408"/>
<evidence type="ECO:0000256" key="4">
    <source>
        <dbReference type="ARBA" id="ARBA00023235"/>
    </source>
</evidence>
<feature type="active site" evidence="6">
    <location>
        <position position="263"/>
    </location>
</feature>
<evidence type="ECO:0000256" key="2">
    <source>
        <dbReference type="ARBA" id="ARBA00005866"/>
    </source>
</evidence>
<dbReference type="GO" id="GO:0030246">
    <property type="term" value="F:carbohydrate binding"/>
    <property type="evidence" value="ECO:0007669"/>
    <property type="project" value="UniProtKB-UniRule"/>
</dbReference>
<name>A0A166J408_9AGAM</name>
<dbReference type="GO" id="GO:0005737">
    <property type="term" value="C:cytoplasm"/>
    <property type="evidence" value="ECO:0007669"/>
    <property type="project" value="TreeGrafter"/>
</dbReference>
<dbReference type="InterPro" id="IPR025532">
    <property type="entry name" value="G6P_1-epimerase"/>
</dbReference>
<comment type="catalytic activity">
    <reaction evidence="1">
        <text>alpha-D-glucose 6-phosphate = beta-D-glucose 6-phosphate</text>
        <dbReference type="Rhea" id="RHEA:16249"/>
        <dbReference type="ChEBI" id="CHEBI:58225"/>
        <dbReference type="ChEBI" id="CHEBI:58247"/>
        <dbReference type="EC" id="5.1.3.15"/>
    </reaction>
</comment>
<comment type="similarity">
    <text evidence="2 5">Belongs to the glucose-6-phosphate 1-epimerase family.</text>
</comment>
<evidence type="ECO:0000256" key="6">
    <source>
        <dbReference type="PIRSR" id="PIRSR016020-1"/>
    </source>
</evidence>
<dbReference type="EC" id="5.1.3.15" evidence="3 5"/>
<dbReference type="InterPro" id="IPR014718">
    <property type="entry name" value="GH-type_carb-bd"/>
</dbReference>
<evidence type="ECO:0000256" key="3">
    <source>
        <dbReference type="ARBA" id="ARBA00012083"/>
    </source>
</evidence>
<keyword evidence="9" id="KW-1185">Reference proteome</keyword>
<keyword evidence="4 5" id="KW-0413">Isomerase</keyword>